<proteinExistence type="predicted"/>
<sequence>MDRHHQTEGRAAVQLSAIGPSCHPVLAVPLVDQRTKGEAASSLGQPHPHRLAALAFPRKP</sequence>
<evidence type="ECO:0000313" key="2">
    <source>
        <dbReference type="EMBL" id="KAF0891272.1"/>
    </source>
</evidence>
<evidence type="ECO:0000313" key="3">
    <source>
        <dbReference type="Proteomes" id="UP000479710"/>
    </source>
</evidence>
<gene>
    <name evidence="2" type="ORF">E2562_009449</name>
</gene>
<name>A0A6G1BTX3_9ORYZ</name>
<dbReference type="Proteomes" id="UP000479710">
    <property type="component" value="Unassembled WGS sequence"/>
</dbReference>
<dbReference type="EMBL" id="SPHZ02000011">
    <property type="protein sequence ID" value="KAF0891272.1"/>
    <property type="molecule type" value="Genomic_DNA"/>
</dbReference>
<accession>A0A6G1BTX3</accession>
<keyword evidence="3" id="KW-1185">Reference proteome</keyword>
<dbReference type="AlphaFoldDB" id="A0A6G1BTX3"/>
<protein>
    <submittedName>
        <fullName evidence="2">Uncharacterized protein</fullName>
    </submittedName>
</protein>
<feature type="region of interest" description="Disordered" evidence="1">
    <location>
        <begin position="36"/>
        <end position="60"/>
    </location>
</feature>
<organism evidence="2 3">
    <name type="scientific">Oryza meyeriana var. granulata</name>
    <dbReference type="NCBI Taxonomy" id="110450"/>
    <lineage>
        <taxon>Eukaryota</taxon>
        <taxon>Viridiplantae</taxon>
        <taxon>Streptophyta</taxon>
        <taxon>Embryophyta</taxon>
        <taxon>Tracheophyta</taxon>
        <taxon>Spermatophyta</taxon>
        <taxon>Magnoliopsida</taxon>
        <taxon>Liliopsida</taxon>
        <taxon>Poales</taxon>
        <taxon>Poaceae</taxon>
        <taxon>BOP clade</taxon>
        <taxon>Oryzoideae</taxon>
        <taxon>Oryzeae</taxon>
        <taxon>Oryzinae</taxon>
        <taxon>Oryza</taxon>
        <taxon>Oryza meyeriana</taxon>
    </lineage>
</organism>
<evidence type="ECO:0000256" key="1">
    <source>
        <dbReference type="SAM" id="MobiDB-lite"/>
    </source>
</evidence>
<comment type="caution">
    <text evidence="2">The sequence shown here is derived from an EMBL/GenBank/DDBJ whole genome shotgun (WGS) entry which is preliminary data.</text>
</comment>
<reference evidence="2 3" key="1">
    <citation type="submission" date="2019-11" db="EMBL/GenBank/DDBJ databases">
        <title>Whole genome sequence of Oryza granulata.</title>
        <authorList>
            <person name="Li W."/>
        </authorList>
    </citation>
    <scope>NUCLEOTIDE SEQUENCE [LARGE SCALE GENOMIC DNA]</scope>
    <source>
        <strain evidence="3">cv. Menghai</strain>
        <tissue evidence="2">Leaf</tissue>
    </source>
</reference>